<dbReference type="EMBL" id="BGPR01005283">
    <property type="protein sequence ID" value="GBN08676.1"/>
    <property type="molecule type" value="Genomic_DNA"/>
</dbReference>
<dbReference type="PROSITE" id="PS50940">
    <property type="entry name" value="CHIT_BIND_II"/>
    <property type="match status" value="1"/>
</dbReference>
<reference evidence="3 4" key="1">
    <citation type="journal article" date="2019" name="Sci. Rep.">
        <title>Orb-weaving spider Araneus ventricosus genome elucidates the spidroin gene catalogue.</title>
        <authorList>
            <person name="Kono N."/>
            <person name="Nakamura H."/>
            <person name="Ohtoshi R."/>
            <person name="Moran D.A.P."/>
            <person name="Shinohara A."/>
            <person name="Yoshida Y."/>
            <person name="Fujiwara M."/>
            <person name="Mori M."/>
            <person name="Tomita M."/>
            <person name="Arakawa K."/>
        </authorList>
    </citation>
    <scope>NUCLEOTIDE SEQUENCE [LARGE SCALE GENOMIC DNA]</scope>
</reference>
<comment type="caution">
    <text evidence="3">The sequence shown here is derived from an EMBL/GenBank/DDBJ whole genome shotgun (WGS) entry which is preliminary data.</text>
</comment>
<dbReference type="PANTHER" id="PTHR22933:SF31">
    <property type="entry name" value="FI18007P1"/>
    <property type="match status" value="1"/>
</dbReference>
<feature type="compositionally biased region" description="Low complexity" evidence="1">
    <location>
        <begin position="211"/>
        <end position="226"/>
    </location>
</feature>
<keyword evidence="4" id="KW-1185">Reference proteome</keyword>
<dbReference type="PANTHER" id="PTHR22933">
    <property type="entry name" value="FI18007P1-RELATED"/>
    <property type="match status" value="1"/>
</dbReference>
<dbReference type="SUPFAM" id="SSF57625">
    <property type="entry name" value="Invertebrate chitin-binding proteins"/>
    <property type="match status" value="1"/>
</dbReference>
<gene>
    <name evidence="3" type="ORF">AVEN_229165_1</name>
</gene>
<evidence type="ECO:0000259" key="2">
    <source>
        <dbReference type="PROSITE" id="PS50940"/>
    </source>
</evidence>
<feature type="compositionally biased region" description="Basic residues" evidence="1">
    <location>
        <begin position="287"/>
        <end position="296"/>
    </location>
</feature>
<feature type="region of interest" description="Disordered" evidence="1">
    <location>
        <begin position="267"/>
        <end position="394"/>
    </location>
</feature>
<dbReference type="Proteomes" id="UP000499080">
    <property type="component" value="Unassembled WGS sequence"/>
</dbReference>
<feature type="compositionally biased region" description="Basic residues" evidence="1">
    <location>
        <begin position="340"/>
        <end position="355"/>
    </location>
</feature>
<dbReference type="InterPro" id="IPR052976">
    <property type="entry name" value="Scoloptoxin-like"/>
</dbReference>
<dbReference type="OrthoDB" id="10052888at2759"/>
<feature type="compositionally biased region" description="Polar residues" evidence="1">
    <location>
        <begin position="357"/>
        <end position="379"/>
    </location>
</feature>
<sequence length="394" mass="44549">MNRFLEALLLVRGVHSAEKSVKHGTSSPWFPSGPPPTKLPTEAPEALKKVLPLVSFDCKGKTGYFPDAKFNCEVFHYCKPDGTRNTFLCPPHSLFNQLSMVCEETSPLNSKICKEGSIGTKKEKSKDAKKTYKPNAKFTSKKKYGEDFSKQHRIKPAPALNKTRSNFENMKSFEELLSYGHQKPTFYYEDGFSYDGDLVKLPKSTEKSFKTPPTASTTSRTSIAISGQPNNSKFSKLESVLINREILQPSESVLDDVSVEFDAIEGRKSRQHKRVGRVLNIEEAPHSSHKGKRQTHSHVSARSPTENPPEDSTRSPIQSSTVRSTTLPSLFSPDRSKARDFRKRRRNLNRRRKFQKTNETTSETTELIDAMTTTQSAVTTKEDSREPSRFDYSR</sequence>
<dbReference type="InterPro" id="IPR036508">
    <property type="entry name" value="Chitin-bd_dom_sf"/>
</dbReference>
<feature type="region of interest" description="Disordered" evidence="1">
    <location>
        <begin position="204"/>
        <end position="230"/>
    </location>
</feature>
<dbReference type="Pfam" id="PF01607">
    <property type="entry name" value="CBM_14"/>
    <property type="match status" value="1"/>
</dbReference>
<evidence type="ECO:0000313" key="4">
    <source>
        <dbReference type="Proteomes" id="UP000499080"/>
    </source>
</evidence>
<name>A0A4Y2L4X5_ARAVE</name>
<dbReference type="AlphaFoldDB" id="A0A4Y2L4X5"/>
<dbReference type="GO" id="GO:0008061">
    <property type="term" value="F:chitin binding"/>
    <property type="evidence" value="ECO:0007669"/>
    <property type="project" value="InterPro"/>
</dbReference>
<protein>
    <recommendedName>
        <fullName evidence="2">Chitin-binding type-2 domain-containing protein</fullName>
    </recommendedName>
</protein>
<organism evidence="3 4">
    <name type="scientific">Araneus ventricosus</name>
    <name type="common">Orbweaver spider</name>
    <name type="synonym">Epeira ventricosa</name>
    <dbReference type="NCBI Taxonomy" id="182803"/>
    <lineage>
        <taxon>Eukaryota</taxon>
        <taxon>Metazoa</taxon>
        <taxon>Ecdysozoa</taxon>
        <taxon>Arthropoda</taxon>
        <taxon>Chelicerata</taxon>
        <taxon>Arachnida</taxon>
        <taxon>Araneae</taxon>
        <taxon>Araneomorphae</taxon>
        <taxon>Entelegynae</taxon>
        <taxon>Araneoidea</taxon>
        <taxon>Araneidae</taxon>
        <taxon>Araneus</taxon>
    </lineage>
</organism>
<proteinExistence type="predicted"/>
<feature type="compositionally biased region" description="Basic and acidic residues" evidence="1">
    <location>
        <begin position="380"/>
        <end position="394"/>
    </location>
</feature>
<dbReference type="InterPro" id="IPR002557">
    <property type="entry name" value="Chitin-bd_dom"/>
</dbReference>
<evidence type="ECO:0000256" key="1">
    <source>
        <dbReference type="SAM" id="MobiDB-lite"/>
    </source>
</evidence>
<dbReference type="GO" id="GO:0005576">
    <property type="term" value="C:extracellular region"/>
    <property type="evidence" value="ECO:0007669"/>
    <property type="project" value="InterPro"/>
</dbReference>
<feature type="domain" description="Chitin-binding type-2" evidence="2">
    <location>
        <begin position="55"/>
        <end position="115"/>
    </location>
</feature>
<feature type="compositionally biased region" description="Polar residues" evidence="1">
    <location>
        <begin position="314"/>
        <end position="329"/>
    </location>
</feature>
<accession>A0A4Y2L4X5</accession>
<evidence type="ECO:0000313" key="3">
    <source>
        <dbReference type="EMBL" id="GBN08676.1"/>
    </source>
</evidence>